<evidence type="ECO:0000313" key="1">
    <source>
        <dbReference type="EMBL" id="UUV20752.1"/>
    </source>
</evidence>
<gene>
    <name evidence="1" type="ORF">NPX36_10540</name>
</gene>
<dbReference type="PROSITE" id="PS51257">
    <property type="entry name" value="PROKAR_LIPOPROTEIN"/>
    <property type="match status" value="1"/>
</dbReference>
<evidence type="ECO:0008006" key="3">
    <source>
        <dbReference type="Google" id="ProtNLM"/>
    </source>
</evidence>
<name>A0ABY5NQA0_9FLAO</name>
<dbReference type="EMBL" id="CP102382">
    <property type="protein sequence ID" value="UUV20752.1"/>
    <property type="molecule type" value="Genomic_DNA"/>
</dbReference>
<protein>
    <recommendedName>
        <fullName evidence="3">Lipoprotein</fullName>
    </recommendedName>
</protein>
<dbReference type="RefSeq" id="WP_257498657.1">
    <property type="nucleotide sequence ID" value="NZ_CP102382.1"/>
</dbReference>
<proteinExistence type="predicted"/>
<organism evidence="1 2">
    <name type="scientific">Paenimyroides aestuarii</name>
    <dbReference type="NCBI Taxonomy" id="2968490"/>
    <lineage>
        <taxon>Bacteria</taxon>
        <taxon>Pseudomonadati</taxon>
        <taxon>Bacteroidota</taxon>
        <taxon>Flavobacteriia</taxon>
        <taxon>Flavobacteriales</taxon>
        <taxon>Flavobacteriaceae</taxon>
        <taxon>Paenimyroides</taxon>
    </lineage>
</organism>
<keyword evidence="2" id="KW-1185">Reference proteome</keyword>
<reference evidence="1 2" key="1">
    <citation type="submission" date="2022-08" db="EMBL/GenBank/DDBJ databases">
        <title>Myroides zhujiangensis sp. nov., a novel bacterium isolated from sediment in the Pearl River Estuary.</title>
        <authorList>
            <person name="Cui L."/>
        </authorList>
    </citation>
    <scope>NUCLEOTIDE SEQUENCE [LARGE SCALE GENOMIC DNA]</scope>
    <source>
        <strain evidence="1 2">SCSIO 72103</strain>
    </source>
</reference>
<sequence length="266" mass="31552">MKEILYILTTILFFSCTEKTKINQSENTQIKEEIFYNDTINSSQPIKISQQEKEFNDFLESIKKFKLQPIDTILISYETKQLEEYEIGKNSIKIFKKDSLNIDWIKINSNRIIIEKLKSINPRIDNEYEEMFCNNVQKVKLYNFNNDEIIFIEFTSHPCTGLGCSVTDYLIYDVKNNQVNLFGNFRTADLDLYNFPIDSNLNYISTEYQGDFHGATPIHFISKVYSLDKNGKFHLKKDLKGKDYFYKISTFPNDKTKAFEYERNWF</sequence>
<evidence type="ECO:0000313" key="2">
    <source>
        <dbReference type="Proteomes" id="UP001317001"/>
    </source>
</evidence>
<accession>A0ABY5NQA0</accession>
<dbReference type="Proteomes" id="UP001317001">
    <property type="component" value="Chromosome"/>
</dbReference>